<protein>
    <recommendedName>
        <fullName evidence="6">GRF-type domain-containing protein</fullName>
    </recommendedName>
</protein>
<evidence type="ECO:0000313" key="8">
    <source>
        <dbReference type="Proteomes" id="UP000811246"/>
    </source>
</evidence>
<evidence type="ECO:0000256" key="3">
    <source>
        <dbReference type="ARBA" id="ARBA00022833"/>
    </source>
</evidence>
<dbReference type="PROSITE" id="PS51999">
    <property type="entry name" value="ZF_GRF"/>
    <property type="match status" value="1"/>
</dbReference>
<dbReference type="EMBL" id="CM031827">
    <property type="protein sequence ID" value="KAG6721421.1"/>
    <property type="molecule type" value="Genomic_DNA"/>
</dbReference>
<accession>A0A922FJN2</accession>
<proteinExistence type="predicted"/>
<feature type="region of interest" description="Disordered" evidence="5">
    <location>
        <begin position="1"/>
        <end position="29"/>
    </location>
</feature>
<dbReference type="GO" id="GO:0008270">
    <property type="term" value="F:zinc ion binding"/>
    <property type="evidence" value="ECO:0007669"/>
    <property type="project" value="UniProtKB-KW"/>
</dbReference>
<dbReference type="AlphaFoldDB" id="A0A922FJN2"/>
<keyword evidence="2 4" id="KW-0863">Zinc-finger</keyword>
<comment type="caution">
    <text evidence="7">The sequence shown here is derived from an EMBL/GenBank/DDBJ whole genome shotgun (WGS) entry which is preliminary data.</text>
</comment>
<dbReference type="InterPro" id="IPR010666">
    <property type="entry name" value="Znf_GRF"/>
</dbReference>
<evidence type="ECO:0000256" key="1">
    <source>
        <dbReference type="ARBA" id="ARBA00022723"/>
    </source>
</evidence>
<evidence type="ECO:0000259" key="6">
    <source>
        <dbReference type="PROSITE" id="PS51999"/>
    </source>
</evidence>
<keyword evidence="1" id="KW-0479">Metal-binding</keyword>
<dbReference type="PANTHER" id="PTHR33248">
    <property type="entry name" value="ZINC ION-BINDING PROTEIN"/>
    <property type="match status" value="1"/>
</dbReference>
<evidence type="ECO:0000313" key="7">
    <source>
        <dbReference type="EMBL" id="KAG6721421.1"/>
    </source>
</evidence>
<organism evidence="7 8">
    <name type="scientific">Carya illinoinensis</name>
    <name type="common">Pecan</name>
    <dbReference type="NCBI Taxonomy" id="32201"/>
    <lineage>
        <taxon>Eukaryota</taxon>
        <taxon>Viridiplantae</taxon>
        <taxon>Streptophyta</taxon>
        <taxon>Embryophyta</taxon>
        <taxon>Tracheophyta</taxon>
        <taxon>Spermatophyta</taxon>
        <taxon>Magnoliopsida</taxon>
        <taxon>eudicotyledons</taxon>
        <taxon>Gunneridae</taxon>
        <taxon>Pentapetalae</taxon>
        <taxon>rosids</taxon>
        <taxon>fabids</taxon>
        <taxon>Fagales</taxon>
        <taxon>Juglandaceae</taxon>
        <taxon>Carya</taxon>
    </lineage>
</organism>
<reference evidence="7" key="1">
    <citation type="submission" date="2021-01" db="EMBL/GenBank/DDBJ databases">
        <authorList>
            <person name="Lovell J.T."/>
            <person name="Bentley N."/>
            <person name="Bhattarai G."/>
            <person name="Jenkins J.W."/>
            <person name="Sreedasyam A."/>
            <person name="Alarcon Y."/>
            <person name="Bock C."/>
            <person name="Boston L."/>
            <person name="Carlson J."/>
            <person name="Cervantes K."/>
            <person name="Clermont K."/>
            <person name="Krom N."/>
            <person name="Kubenka K."/>
            <person name="Mamidi S."/>
            <person name="Mattison C."/>
            <person name="Monteros M."/>
            <person name="Pisani C."/>
            <person name="Plott C."/>
            <person name="Rajasekar S."/>
            <person name="Rhein H.S."/>
            <person name="Rohla C."/>
            <person name="Song M."/>
            <person name="Hilaire R.S."/>
            <person name="Shu S."/>
            <person name="Wells L."/>
            <person name="Wang X."/>
            <person name="Webber J."/>
            <person name="Heerema R.J."/>
            <person name="Klein P."/>
            <person name="Conner P."/>
            <person name="Grauke L."/>
            <person name="Grimwood J."/>
            <person name="Schmutz J."/>
            <person name="Randall J.J."/>
        </authorList>
    </citation>
    <scope>NUCLEOTIDE SEQUENCE</scope>
    <source>
        <tissue evidence="7">Leaf</tissue>
    </source>
</reference>
<feature type="domain" description="GRF-type" evidence="6">
    <location>
        <begin position="33"/>
        <end position="77"/>
    </location>
</feature>
<gene>
    <name evidence="7" type="ORF">I3842_03G110900</name>
</gene>
<name>A0A922FJN2_CARIL</name>
<evidence type="ECO:0000256" key="5">
    <source>
        <dbReference type="SAM" id="MobiDB-lite"/>
    </source>
</evidence>
<evidence type="ECO:0000256" key="4">
    <source>
        <dbReference type="PROSITE-ProRule" id="PRU01343"/>
    </source>
</evidence>
<sequence length="105" mass="12118">MNAVQSVQSRKIMLSSPSSSSSIGKHTSSQLSCFYEVEVTLRYSNTPRNPGRPFLGCPKYNNEGLPYCKFFKWADGALDVEQEIEDIKQYLLRKEEELRMDKIEF</sequence>
<dbReference type="Proteomes" id="UP000811246">
    <property type="component" value="Chromosome 3"/>
</dbReference>
<dbReference type="Pfam" id="PF06839">
    <property type="entry name" value="Zn_ribbon_GRF"/>
    <property type="match status" value="1"/>
</dbReference>
<feature type="compositionally biased region" description="Low complexity" evidence="5">
    <location>
        <begin position="15"/>
        <end position="29"/>
    </location>
</feature>
<evidence type="ECO:0000256" key="2">
    <source>
        <dbReference type="ARBA" id="ARBA00022771"/>
    </source>
</evidence>
<keyword evidence="3" id="KW-0862">Zinc</keyword>